<feature type="compositionally biased region" description="Polar residues" evidence="1">
    <location>
        <begin position="14"/>
        <end position="31"/>
    </location>
</feature>
<evidence type="ECO:0000313" key="3">
    <source>
        <dbReference type="EMBL" id="KAF7323442.1"/>
    </source>
</evidence>
<dbReference type="CDD" id="cd00201">
    <property type="entry name" value="WW"/>
    <property type="match status" value="1"/>
</dbReference>
<proteinExistence type="predicted"/>
<reference evidence="3" key="1">
    <citation type="submission" date="2020-05" db="EMBL/GenBank/DDBJ databases">
        <title>Mycena genomes resolve the evolution of fungal bioluminescence.</title>
        <authorList>
            <person name="Tsai I.J."/>
        </authorList>
    </citation>
    <scope>NUCLEOTIDE SEQUENCE</scope>
    <source>
        <strain evidence="3">110903Hualien_Pintung</strain>
    </source>
</reference>
<dbReference type="PANTHER" id="PTHR33099">
    <property type="entry name" value="FE2OG DIOXYGENASE DOMAIN-CONTAINING PROTEIN"/>
    <property type="match status" value="1"/>
</dbReference>
<evidence type="ECO:0000313" key="4">
    <source>
        <dbReference type="Proteomes" id="UP000613580"/>
    </source>
</evidence>
<feature type="compositionally biased region" description="Low complexity" evidence="1">
    <location>
        <begin position="1"/>
        <end position="13"/>
    </location>
</feature>
<evidence type="ECO:0000259" key="2">
    <source>
        <dbReference type="PROSITE" id="PS50020"/>
    </source>
</evidence>
<feature type="region of interest" description="Disordered" evidence="1">
    <location>
        <begin position="1"/>
        <end position="37"/>
    </location>
</feature>
<dbReference type="Proteomes" id="UP000613580">
    <property type="component" value="Unassembled WGS sequence"/>
</dbReference>
<dbReference type="OrthoDB" id="124582at2759"/>
<dbReference type="Pfam" id="PF00397">
    <property type="entry name" value="WW"/>
    <property type="match status" value="1"/>
</dbReference>
<evidence type="ECO:0000256" key="1">
    <source>
        <dbReference type="SAM" id="MobiDB-lite"/>
    </source>
</evidence>
<sequence>MATHASAHPASTAKMSPTTSQRPHSPVSPTLPSGWIKQFDPASQRHFYVDTAIPRSTWSHPYQDEQYLRENGHPHAKKHQSVRRHSSASQGIASPVIVAHGQQHHHQKQHVRECPPDEQQEPARKKPKLTVHSPEAFQSAPGAPKEDLTRDLELLLRRDFSFPGQYCHAATMTSAANPGLSIKGIGIVGLPLSDRDAELVRRLVSSSSSAEQMMSNTWELDAQSIECLNPAWAAYLHEVVLKVIWRKLAPQCAGLQLSLQSLILWEHSANPVAYDCTQRQQSDTEEFASIHVILPSTYTGGAVQLSFAGSPEQYDLSPTSSFSTSFVAWYHDVDCKIKPLESGRRLALSYRIFAASGPRPMLPIMSDKLQDLRRFLRRWSGLPEHDPDNIPSIIAYPLTHEYRDDDLRADTLKLEDRHKVIHLKALCDEMGFQLGLATLDDHLIGTADETGGKDAQGRPKRMLRVNARRLTINEVCDFDGMPIQSMTKLELEEGDLVKIVPPNESAPDLVVYDAKNSHVIEFHYSRTVIVLFEKRRIVEVLLHTRRTPYALERLYNVDRRTSSPIERKIVKYVLASLYHQTPYNADAQARLAEIALGWHDVQLWNETARSTVPHGSLVSALERIRWFDAWKEFSFASIRETLERIWEIKGAHKALDFYLSMDREFLAAIEPSEDVRYWFNDVLQRTLDGLQHLEREHVPLYINAIRKKGVQFFWDVIMRPIIRVPNAYDFWLEFLRSVYGLRVEMAPNDHETKRFVEIFDEGLDSILSDFNMVVRSGDIPLRGRRLSEIISLCLTTRRLDMCRRVLFMTVPSNQGEEWVAGITNPSYVPPLRRVLHEHGMEVYHKPFCDFFSAVIGCFLYFVLGGYSNATRRICGACGVCSALDDFLASSNLSQAQFVGTQAQAEHLATHLGPAGDVVAYQTYSDPGSTPGNNTVTVVRKLREAATDPAWLKRKNAAGDFLMTIGDMKVVDRIMGRRYNDVLLALEGQARFIHLEDGSRAGSSSGASAARGVAIHHQVQGRWAATSVTDGREPPPR</sequence>
<feature type="domain" description="WW" evidence="2">
    <location>
        <begin position="29"/>
        <end position="63"/>
    </location>
</feature>
<dbReference type="Gene3D" id="2.20.70.10">
    <property type="match status" value="1"/>
</dbReference>
<comment type="caution">
    <text evidence="3">The sequence shown here is derived from an EMBL/GenBank/DDBJ whole genome shotgun (WGS) entry which is preliminary data.</text>
</comment>
<protein>
    <submittedName>
        <fullName evidence="3">WW domain-containing protein</fullName>
    </submittedName>
</protein>
<dbReference type="InterPro" id="IPR036020">
    <property type="entry name" value="WW_dom_sf"/>
</dbReference>
<keyword evidence="4" id="KW-1185">Reference proteome</keyword>
<dbReference type="PROSITE" id="PS01159">
    <property type="entry name" value="WW_DOMAIN_1"/>
    <property type="match status" value="1"/>
</dbReference>
<gene>
    <name evidence="3" type="ORF">HMN09_00125100</name>
</gene>
<organism evidence="3 4">
    <name type="scientific">Mycena chlorophos</name>
    <name type="common">Agaric fungus</name>
    <name type="synonym">Agaricus chlorophos</name>
    <dbReference type="NCBI Taxonomy" id="658473"/>
    <lineage>
        <taxon>Eukaryota</taxon>
        <taxon>Fungi</taxon>
        <taxon>Dikarya</taxon>
        <taxon>Basidiomycota</taxon>
        <taxon>Agaricomycotina</taxon>
        <taxon>Agaricomycetes</taxon>
        <taxon>Agaricomycetidae</taxon>
        <taxon>Agaricales</taxon>
        <taxon>Marasmiineae</taxon>
        <taxon>Mycenaceae</taxon>
        <taxon>Mycena</taxon>
    </lineage>
</organism>
<accession>A0A8H6TVD8</accession>
<feature type="region of interest" description="Disordered" evidence="1">
    <location>
        <begin position="99"/>
        <end position="146"/>
    </location>
</feature>
<name>A0A8H6TVD8_MYCCL</name>
<dbReference type="InterPro" id="IPR001202">
    <property type="entry name" value="WW_dom"/>
</dbReference>
<dbReference type="AlphaFoldDB" id="A0A8H6TVD8"/>
<dbReference type="SUPFAM" id="SSF51045">
    <property type="entry name" value="WW domain"/>
    <property type="match status" value="1"/>
</dbReference>
<dbReference type="EMBL" id="JACAZE010000001">
    <property type="protein sequence ID" value="KAF7323442.1"/>
    <property type="molecule type" value="Genomic_DNA"/>
</dbReference>
<dbReference type="PROSITE" id="PS50020">
    <property type="entry name" value="WW_DOMAIN_2"/>
    <property type="match status" value="1"/>
</dbReference>
<dbReference type="PANTHER" id="PTHR33099:SF7">
    <property type="entry name" value="MYND-TYPE DOMAIN-CONTAINING PROTEIN"/>
    <property type="match status" value="1"/>
</dbReference>
<dbReference type="SMART" id="SM00456">
    <property type="entry name" value="WW"/>
    <property type="match status" value="1"/>
</dbReference>